<dbReference type="GO" id="GO:0016592">
    <property type="term" value="C:mediator complex"/>
    <property type="evidence" value="ECO:0000318"/>
    <property type="project" value="GO_Central"/>
</dbReference>
<keyword evidence="5" id="KW-0732">Signal</keyword>
<keyword evidence="7" id="KW-1185">Reference proteome</keyword>
<dbReference type="InParanoid" id="A0A7I3ZZY2"/>
<feature type="chain" id="PRO_5029475210" description="Mediator of RNA polymerase II transcription subunit 11" evidence="5">
    <location>
        <begin position="24"/>
        <end position="184"/>
    </location>
</feature>
<dbReference type="EMBL" id="ABEU02000010">
    <property type="status" value="NOT_ANNOTATED_CDS"/>
    <property type="molecule type" value="Genomic_DNA"/>
</dbReference>
<keyword evidence="4" id="KW-0805">Transcription regulation</keyword>
<reference evidence="6 7" key="1">
    <citation type="journal article" date="2008" name="Science">
        <title>The Physcomitrella genome reveals evolutionary insights into the conquest of land by plants.</title>
        <authorList>
            <person name="Rensing S."/>
            <person name="Lang D."/>
            <person name="Zimmer A."/>
            <person name="Terry A."/>
            <person name="Salamov A."/>
            <person name="Shapiro H."/>
            <person name="Nishiyama T."/>
            <person name="Perroud P.-F."/>
            <person name="Lindquist E."/>
            <person name="Kamisugi Y."/>
            <person name="Tanahashi T."/>
            <person name="Sakakibara K."/>
            <person name="Fujita T."/>
            <person name="Oishi K."/>
            <person name="Shin-I T."/>
            <person name="Kuroki Y."/>
            <person name="Toyoda A."/>
            <person name="Suzuki Y."/>
            <person name="Hashimoto A."/>
            <person name="Yamaguchi K."/>
            <person name="Sugano A."/>
            <person name="Kohara Y."/>
            <person name="Fujiyama A."/>
            <person name="Anterola A."/>
            <person name="Aoki S."/>
            <person name="Ashton N."/>
            <person name="Barbazuk W.B."/>
            <person name="Barker E."/>
            <person name="Bennetzen J."/>
            <person name="Bezanilla M."/>
            <person name="Blankenship R."/>
            <person name="Cho S.H."/>
            <person name="Dutcher S."/>
            <person name="Estelle M."/>
            <person name="Fawcett J.A."/>
            <person name="Gundlach H."/>
            <person name="Hanada K."/>
            <person name="Heyl A."/>
            <person name="Hicks K.A."/>
            <person name="Hugh J."/>
            <person name="Lohr M."/>
            <person name="Mayer K."/>
            <person name="Melkozernov A."/>
            <person name="Murata T."/>
            <person name="Nelson D."/>
            <person name="Pils B."/>
            <person name="Prigge M."/>
            <person name="Reiss B."/>
            <person name="Renner T."/>
            <person name="Rombauts S."/>
            <person name="Rushton P."/>
            <person name="Sanderfoot A."/>
            <person name="Schween G."/>
            <person name="Shiu S.-H."/>
            <person name="Stueber K."/>
            <person name="Theodoulou F.L."/>
            <person name="Tu H."/>
            <person name="Van de Peer Y."/>
            <person name="Verrier P.J."/>
            <person name="Waters E."/>
            <person name="Wood A."/>
            <person name="Yang L."/>
            <person name="Cove D."/>
            <person name="Cuming A."/>
            <person name="Hasebe M."/>
            <person name="Lucas S."/>
            <person name="Mishler D.B."/>
            <person name="Reski R."/>
            <person name="Grigoriev I."/>
            <person name="Quatrano R.S."/>
            <person name="Boore J.L."/>
        </authorList>
    </citation>
    <scope>NUCLEOTIDE SEQUENCE [LARGE SCALE GENOMIC DNA]</scope>
    <source>
        <strain evidence="6 7">cv. Gransden 2004</strain>
    </source>
</reference>
<sequence length="184" mass="20958">MTSANFDINFLLLAYFRCSVISCGKLHTCPLYREPTRITNIILVEKVVKVSKSLETIVRQEKMSALTPRPGDPSTSLQRLHHVEKKIVHTVELAGRVMEELAKTGGPRQEVVNVQCQEFMQAVKEIQTTLRDEIKSMCEYRPYENSDYPARINSEISVKKLECVIGQIEAMREAVAQYEAVKPM</sequence>
<dbReference type="Proteomes" id="UP000006727">
    <property type="component" value="Chromosome 10"/>
</dbReference>
<evidence type="ECO:0000256" key="5">
    <source>
        <dbReference type="SAM" id="SignalP"/>
    </source>
</evidence>
<keyword evidence="4" id="KW-0804">Transcription</keyword>
<dbReference type="GO" id="GO:0006357">
    <property type="term" value="P:regulation of transcription by RNA polymerase II"/>
    <property type="evidence" value="ECO:0007669"/>
    <property type="project" value="InterPro"/>
</dbReference>
<dbReference type="GO" id="GO:0003712">
    <property type="term" value="F:transcription coregulator activity"/>
    <property type="evidence" value="ECO:0007669"/>
    <property type="project" value="InterPro"/>
</dbReference>
<dbReference type="Gene3D" id="1.10.287.3490">
    <property type="match status" value="1"/>
</dbReference>
<proteinExistence type="inferred from homology"/>
<dbReference type="PANTHER" id="PTHR22890">
    <property type="entry name" value="MEDIATOR OF RNA POLYMERASE II TRANSCRIPTION SUBUNIT 11"/>
    <property type="match status" value="1"/>
</dbReference>
<dbReference type="AlphaFoldDB" id="A0A7I3ZZY2"/>
<dbReference type="Pfam" id="PF10280">
    <property type="entry name" value="Med11"/>
    <property type="match status" value="1"/>
</dbReference>
<name>A0A7I3ZZY2_PHYPA</name>
<evidence type="ECO:0000256" key="1">
    <source>
        <dbReference type="ARBA" id="ARBA00004123"/>
    </source>
</evidence>
<dbReference type="InterPro" id="IPR019404">
    <property type="entry name" value="Mediator_Med11"/>
</dbReference>
<feature type="signal peptide" evidence="5">
    <location>
        <begin position="1"/>
        <end position="23"/>
    </location>
</feature>
<keyword evidence="4" id="KW-0010">Activator</keyword>
<dbReference type="Gramene" id="Pp3c10_18150V3.2">
    <property type="protein sequence ID" value="Pp3c10_18150V3.2"/>
    <property type="gene ID" value="Pp3c10_18150"/>
</dbReference>
<evidence type="ECO:0000256" key="3">
    <source>
        <dbReference type="ARBA" id="ARBA00023242"/>
    </source>
</evidence>
<dbReference type="FunCoup" id="A0A7I3ZZY2">
    <property type="interactions" value="323"/>
</dbReference>
<comment type="subunit">
    <text evidence="4">Component of the Mediator complex.</text>
</comment>
<accession>A0A7I3ZZY2</accession>
<evidence type="ECO:0000256" key="2">
    <source>
        <dbReference type="ARBA" id="ARBA00008186"/>
    </source>
</evidence>
<reference evidence="6" key="3">
    <citation type="submission" date="2020-12" db="UniProtKB">
        <authorList>
            <consortium name="EnsemblPlants"/>
        </authorList>
    </citation>
    <scope>IDENTIFICATION</scope>
</reference>
<keyword evidence="3 4" id="KW-0539">Nucleus</keyword>
<evidence type="ECO:0000313" key="6">
    <source>
        <dbReference type="EnsemblPlants" id="Pp3c10_18150V3.2"/>
    </source>
</evidence>
<comment type="function">
    <text evidence="4">Component of the Mediator complex, a coactivator involved in the regulated transcription of nearly all RNA polymerase II-dependent genes. Mediator functions as a bridge to convey information from gene-specific regulatory proteins to the basal RNA polymerase II transcription machinery. Mediator is recruited to promoters by direct interactions with regulatory proteins and serves as a scaffold for the assembly of a functional pre-initiation complex with RNA polymerase II and the general transcription factors.</text>
</comment>
<evidence type="ECO:0000313" key="7">
    <source>
        <dbReference type="Proteomes" id="UP000006727"/>
    </source>
</evidence>
<gene>
    <name evidence="4" type="primary">MED11</name>
</gene>
<evidence type="ECO:0000256" key="4">
    <source>
        <dbReference type="RuleBase" id="RU364147"/>
    </source>
</evidence>
<protein>
    <recommendedName>
        <fullName evidence="4">Mediator of RNA polymerase II transcription subunit 11</fullName>
    </recommendedName>
    <alternativeName>
        <fullName evidence="4">Mediator complex subunit 11</fullName>
    </alternativeName>
</protein>
<reference evidence="6 7" key="2">
    <citation type="journal article" date="2018" name="Plant J.">
        <title>The Physcomitrella patens chromosome-scale assembly reveals moss genome structure and evolution.</title>
        <authorList>
            <person name="Lang D."/>
            <person name="Ullrich K.K."/>
            <person name="Murat F."/>
            <person name="Fuchs J."/>
            <person name="Jenkins J."/>
            <person name="Haas F.B."/>
            <person name="Piednoel M."/>
            <person name="Gundlach H."/>
            <person name="Van Bel M."/>
            <person name="Meyberg R."/>
            <person name="Vives C."/>
            <person name="Morata J."/>
            <person name="Symeonidi A."/>
            <person name="Hiss M."/>
            <person name="Muchero W."/>
            <person name="Kamisugi Y."/>
            <person name="Saleh O."/>
            <person name="Blanc G."/>
            <person name="Decker E.L."/>
            <person name="van Gessel N."/>
            <person name="Grimwood J."/>
            <person name="Hayes R.D."/>
            <person name="Graham S.W."/>
            <person name="Gunter L.E."/>
            <person name="McDaniel S.F."/>
            <person name="Hoernstein S.N.W."/>
            <person name="Larsson A."/>
            <person name="Li F.W."/>
            <person name="Perroud P.F."/>
            <person name="Phillips J."/>
            <person name="Ranjan P."/>
            <person name="Rokshar D.S."/>
            <person name="Rothfels C.J."/>
            <person name="Schneider L."/>
            <person name="Shu S."/>
            <person name="Stevenson D.W."/>
            <person name="Thummler F."/>
            <person name="Tillich M."/>
            <person name="Villarreal Aguilar J.C."/>
            <person name="Widiez T."/>
            <person name="Wong G.K."/>
            <person name="Wymore A."/>
            <person name="Zhang Y."/>
            <person name="Zimmer A.D."/>
            <person name="Quatrano R.S."/>
            <person name="Mayer K.F.X."/>
            <person name="Goodstein D."/>
            <person name="Casacuberta J.M."/>
            <person name="Vandepoele K."/>
            <person name="Reski R."/>
            <person name="Cuming A.C."/>
            <person name="Tuskan G.A."/>
            <person name="Maumus F."/>
            <person name="Salse J."/>
            <person name="Schmutz J."/>
            <person name="Rensing S.A."/>
        </authorList>
    </citation>
    <scope>NUCLEOTIDE SEQUENCE [LARGE SCALE GENOMIC DNA]</scope>
    <source>
        <strain evidence="6 7">cv. Gransden 2004</strain>
    </source>
</reference>
<organism evidence="6 7">
    <name type="scientific">Physcomitrium patens</name>
    <name type="common">Spreading-leaved earth moss</name>
    <name type="synonym">Physcomitrella patens</name>
    <dbReference type="NCBI Taxonomy" id="3218"/>
    <lineage>
        <taxon>Eukaryota</taxon>
        <taxon>Viridiplantae</taxon>
        <taxon>Streptophyta</taxon>
        <taxon>Embryophyta</taxon>
        <taxon>Bryophyta</taxon>
        <taxon>Bryophytina</taxon>
        <taxon>Bryopsida</taxon>
        <taxon>Funariidae</taxon>
        <taxon>Funariales</taxon>
        <taxon>Funariaceae</taxon>
        <taxon>Physcomitrium</taxon>
    </lineage>
</organism>
<comment type="subcellular location">
    <subcellularLocation>
        <location evidence="1 4">Nucleus</location>
    </subcellularLocation>
</comment>
<comment type="similarity">
    <text evidence="2 4">Belongs to the Mediator complex subunit 11 family.</text>
</comment>
<dbReference type="EnsemblPlants" id="Pp3c10_18150V3.2">
    <property type="protein sequence ID" value="Pp3c10_18150V3.2"/>
    <property type="gene ID" value="Pp3c10_18150"/>
</dbReference>